<feature type="active site" description="Cysteine persulfide intermediate" evidence="3">
    <location>
        <position position="105"/>
    </location>
</feature>
<keyword evidence="1 3" id="KW-0963">Cytoplasm</keyword>
<dbReference type="Pfam" id="PF02634">
    <property type="entry name" value="FdhD-NarQ"/>
    <property type="match status" value="1"/>
</dbReference>
<dbReference type="GO" id="GO:0006777">
    <property type="term" value="P:Mo-molybdopterin cofactor biosynthetic process"/>
    <property type="evidence" value="ECO:0007669"/>
    <property type="project" value="UniProtKB-UniRule"/>
</dbReference>
<dbReference type="Gene3D" id="3.40.140.10">
    <property type="entry name" value="Cytidine Deaminase, domain 2"/>
    <property type="match status" value="1"/>
</dbReference>
<reference evidence="4 5" key="1">
    <citation type="journal article" date="2013" name="Stand. Genomic Sci.">
        <title>Genomic Encyclopedia of Type Strains, Phase I: The one thousand microbial genomes (KMG-I) project.</title>
        <authorList>
            <person name="Kyrpides N.C."/>
            <person name="Woyke T."/>
            <person name="Eisen J.A."/>
            <person name="Garrity G."/>
            <person name="Lilburn T.G."/>
            <person name="Beck B.J."/>
            <person name="Whitman W.B."/>
            <person name="Hugenholtz P."/>
            <person name="Klenk H.P."/>
        </authorList>
    </citation>
    <scope>NUCLEOTIDE SEQUENCE [LARGE SCALE GENOMIC DNA]</scope>
    <source>
        <strain evidence="4 5">DSM 45044</strain>
    </source>
</reference>
<keyword evidence="5" id="KW-1185">Reference proteome</keyword>
<comment type="caution">
    <text evidence="3">Lacks conserved residue(s) required for the propagation of feature annotation.</text>
</comment>
<evidence type="ECO:0000313" key="5">
    <source>
        <dbReference type="Proteomes" id="UP000321617"/>
    </source>
</evidence>
<dbReference type="HAMAP" id="MF_00187">
    <property type="entry name" value="FdhD"/>
    <property type="match status" value="1"/>
</dbReference>
<dbReference type="NCBIfam" id="NF001943">
    <property type="entry name" value="PRK00724.1-2"/>
    <property type="match status" value="1"/>
</dbReference>
<comment type="similarity">
    <text evidence="3">Belongs to the FdhD family.</text>
</comment>
<dbReference type="PIRSF" id="PIRSF015626">
    <property type="entry name" value="FdhD"/>
    <property type="match status" value="1"/>
</dbReference>
<accession>A0A562V123</accession>
<evidence type="ECO:0000256" key="3">
    <source>
        <dbReference type="HAMAP-Rule" id="MF_00187"/>
    </source>
</evidence>
<protein>
    <recommendedName>
        <fullName evidence="3">Sulfur carrier protein FdhD</fullName>
    </recommendedName>
</protein>
<dbReference type="NCBIfam" id="TIGR00129">
    <property type="entry name" value="fdhD_narQ"/>
    <property type="match status" value="1"/>
</dbReference>
<dbReference type="EMBL" id="VLLL01000006">
    <property type="protein sequence ID" value="TWJ11599.1"/>
    <property type="molecule type" value="Genomic_DNA"/>
</dbReference>
<organism evidence="4 5">
    <name type="scientific">Stackebrandtia albiflava</name>
    <dbReference type="NCBI Taxonomy" id="406432"/>
    <lineage>
        <taxon>Bacteria</taxon>
        <taxon>Bacillati</taxon>
        <taxon>Actinomycetota</taxon>
        <taxon>Actinomycetes</taxon>
        <taxon>Glycomycetales</taxon>
        <taxon>Glycomycetaceae</taxon>
        <taxon>Stackebrandtia</taxon>
    </lineage>
</organism>
<dbReference type="InterPro" id="IPR016193">
    <property type="entry name" value="Cytidine_deaminase-like"/>
</dbReference>
<keyword evidence="2 3" id="KW-0501">Molybdenum cofactor biosynthesis</keyword>
<dbReference type="PANTHER" id="PTHR30592:SF1">
    <property type="entry name" value="SULFUR CARRIER PROTEIN FDHD"/>
    <property type="match status" value="1"/>
</dbReference>
<dbReference type="AlphaFoldDB" id="A0A562V123"/>
<dbReference type="OrthoDB" id="3197277at2"/>
<dbReference type="Proteomes" id="UP000321617">
    <property type="component" value="Unassembled WGS sequence"/>
</dbReference>
<dbReference type="GO" id="GO:0005737">
    <property type="term" value="C:cytoplasm"/>
    <property type="evidence" value="ECO:0007669"/>
    <property type="project" value="UniProtKB-SubCell"/>
</dbReference>
<name>A0A562V123_9ACTN</name>
<evidence type="ECO:0000256" key="1">
    <source>
        <dbReference type="ARBA" id="ARBA00022490"/>
    </source>
</evidence>
<dbReference type="GO" id="GO:0097163">
    <property type="term" value="F:sulfur carrier activity"/>
    <property type="evidence" value="ECO:0007669"/>
    <property type="project" value="UniProtKB-UniRule"/>
</dbReference>
<dbReference type="Gene3D" id="3.10.20.10">
    <property type="match status" value="1"/>
</dbReference>
<gene>
    <name evidence="3" type="primary">fdhD</name>
    <name evidence="4" type="ORF">LX16_2325</name>
</gene>
<dbReference type="SUPFAM" id="SSF53927">
    <property type="entry name" value="Cytidine deaminase-like"/>
    <property type="match status" value="1"/>
</dbReference>
<evidence type="ECO:0000256" key="2">
    <source>
        <dbReference type="ARBA" id="ARBA00023150"/>
    </source>
</evidence>
<evidence type="ECO:0000313" key="4">
    <source>
        <dbReference type="EMBL" id="TWJ11599.1"/>
    </source>
</evidence>
<dbReference type="PANTHER" id="PTHR30592">
    <property type="entry name" value="FORMATE DEHYDROGENASE"/>
    <property type="match status" value="1"/>
</dbReference>
<comment type="caution">
    <text evidence="4">The sequence shown here is derived from an EMBL/GenBank/DDBJ whole genome shotgun (WGS) entry which is preliminary data.</text>
</comment>
<dbReference type="InterPro" id="IPR003786">
    <property type="entry name" value="FdhD"/>
</dbReference>
<dbReference type="RefSeq" id="WP_147137929.1">
    <property type="nucleotide sequence ID" value="NZ_BAABIJ010000002.1"/>
</dbReference>
<comment type="subcellular location">
    <subcellularLocation>
        <location evidence="3">Cytoplasm</location>
    </subcellularLocation>
</comment>
<sequence length="272" mass="28979">MGRVSDRRRILRVNPQGRRFRADAIVGEEPLEIQLNGTPYTVTMRTPGDDVDLALGLLHAEGVITAAADTVTAKHCTDSDLNVLDVTLRFAAPPRRRDFAVSSACGACGSGSMAELWEQLNPQLRHDIAADPVTVPVELLTGLPDALRSAQRVFDRTGGLHGAALFTDSGRRECVREDVGRHNAVDKVVGWALRQDRLPLRGAILAVSGRVGAEIVQKAAMAGIPVIAAVSAPTTLAVDLAAKWGMTLAGFVRDGGANVYTGFQRIPGEEDS</sequence>
<proteinExistence type="inferred from homology"/>
<dbReference type="GO" id="GO:0016783">
    <property type="term" value="F:sulfurtransferase activity"/>
    <property type="evidence" value="ECO:0007669"/>
    <property type="project" value="InterPro"/>
</dbReference>
<comment type="function">
    <text evidence="3">Required for formate dehydrogenase (FDH) activity. Acts as a sulfur carrier protein that transfers sulfur from IscS to the molybdenum cofactor prior to its insertion into FDH.</text>
</comment>